<protein>
    <submittedName>
        <fullName evidence="4">Chitin synthase</fullName>
    </submittedName>
</protein>
<gene>
    <name evidence="4" type="ORF">ElyMa_000332300</name>
</gene>
<dbReference type="GO" id="GO:0016020">
    <property type="term" value="C:membrane"/>
    <property type="evidence" value="ECO:0007669"/>
    <property type="project" value="UniProtKB-SubCell"/>
</dbReference>
<comment type="subcellular location">
    <subcellularLocation>
        <location evidence="1">Membrane</location>
        <topology evidence="1">Multi-pass membrane protein</topology>
    </subcellularLocation>
</comment>
<keyword evidence="5" id="KW-1185">Reference proteome</keyword>
<evidence type="ECO:0000256" key="2">
    <source>
        <dbReference type="ARBA" id="ARBA00022692"/>
    </source>
</evidence>
<sequence>MWHETEKEMLQILTSIFRLDLDQVTRKHAFVFFDVVDPSYYEFEAHIFFDDAFEQHDDEEYEYLANRFVKSLVTVVDQAASTVHRVPVRMDSPTKYPTPYGGRLEWTLPGHNKLYVHLKDKTKIRHKKRWSQVMYMYYLLGHRLVAQKLPDARRKQTIADNTFLLTLDGDVDFKPSAVQLLVDRMRKNDKVGATCGRIHPIGSGKLIWLRQFQLKIHH</sequence>
<evidence type="ECO:0000313" key="4">
    <source>
        <dbReference type="EMBL" id="GFR70583.1"/>
    </source>
</evidence>
<proteinExistence type="predicted"/>
<dbReference type="GO" id="GO:0006031">
    <property type="term" value="P:chitin biosynthetic process"/>
    <property type="evidence" value="ECO:0007669"/>
    <property type="project" value="TreeGrafter"/>
</dbReference>
<organism evidence="4 5">
    <name type="scientific">Elysia marginata</name>
    <dbReference type="NCBI Taxonomy" id="1093978"/>
    <lineage>
        <taxon>Eukaryota</taxon>
        <taxon>Metazoa</taxon>
        <taxon>Spiralia</taxon>
        <taxon>Lophotrochozoa</taxon>
        <taxon>Mollusca</taxon>
        <taxon>Gastropoda</taxon>
        <taxon>Heterobranchia</taxon>
        <taxon>Euthyneura</taxon>
        <taxon>Panpulmonata</taxon>
        <taxon>Sacoglossa</taxon>
        <taxon>Placobranchoidea</taxon>
        <taxon>Plakobranchidae</taxon>
        <taxon>Elysia</taxon>
    </lineage>
</organism>
<keyword evidence="3" id="KW-0472">Membrane</keyword>
<evidence type="ECO:0000313" key="5">
    <source>
        <dbReference type="Proteomes" id="UP000762676"/>
    </source>
</evidence>
<name>A0AAV4FB46_9GAST</name>
<dbReference type="InterPro" id="IPR004835">
    <property type="entry name" value="Chitin_synth"/>
</dbReference>
<reference evidence="4 5" key="1">
    <citation type="journal article" date="2021" name="Elife">
        <title>Chloroplast acquisition without the gene transfer in kleptoplastic sea slugs, Plakobranchus ocellatus.</title>
        <authorList>
            <person name="Maeda T."/>
            <person name="Takahashi S."/>
            <person name="Yoshida T."/>
            <person name="Shimamura S."/>
            <person name="Takaki Y."/>
            <person name="Nagai Y."/>
            <person name="Toyoda A."/>
            <person name="Suzuki Y."/>
            <person name="Arimoto A."/>
            <person name="Ishii H."/>
            <person name="Satoh N."/>
            <person name="Nishiyama T."/>
            <person name="Hasebe M."/>
            <person name="Maruyama T."/>
            <person name="Minagawa J."/>
            <person name="Obokata J."/>
            <person name="Shigenobu S."/>
        </authorList>
    </citation>
    <scope>NUCLEOTIDE SEQUENCE [LARGE SCALE GENOMIC DNA]</scope>
</reference>
<dbReference type="GO" id="GO:0004100">
    <property type="term" value="F:chitin synthase activity"/>
    <property type="evidence" value="ECO:0007669"/>
    <property type="project" value="InterPro"/>
</dbReference>
<dbReference type="Proteomes" id="UP000762676">
    <property type="component" value="Unassembled WGS sequence"/>
</dbReference>
<accession>A0AAV4FB46</accession>
<keyword evidence="2" id="KW-0812">Transmembrane</keyword>
<comment type="caution">
    <text evidence="4">The sequence shown here is derived from an EMBL/GenBank/DDBJ whole genome shotgun (WGS) entry which is preliminary data.</text>
</comment>
<dbReference type="GO" id="GO:0071944">
    <property type="term" value="C:cell periphery"/>
    <property type="evidence" value="ECO:0007669"/>
    <property type="project" value="TreeGrafter"/>
</dbReference>
<dbReference type="PANTHER" id="PTHR22914">
    <property type="entry name" value="CHITIN SYNTHASE"/>
    <property type="match status" value="1"/>
</dbReference>
<evidence type="ECO:0000256" key="1">
    <source>
        <dbReference type="ARBA" id="ARBA00004141"/>
    </source>
</evidence>
<dbReference type="PANTHER" id="PTHR22914:SF42">
    <property type="entry name" value="CHITIN SYNTHASE"/>
    <property type="match status" value="1"/>
</dbReference>
<dbReference type="EMBL" id="BMAT01000660">
    <property type="protein sequence ID" value="GFR70583.1"/>
    <property type="molecule type" value="Genomic_DNA"/>
</dbReference>
<evidence type="ECO:0000256" key="3">
    <source>
        <dbReference type="ARBA" id="ARBA00023136"/>
    </source>
</evidence>
<dbReference type="AlphaFoldDB" id="A0AAV4FB46"/>